<organism evidence="2 3">
    <name type="scientific">Trachymyrmex cornetzi</name>
    <dbReference type="NCBI Taxonomy" id="471704"/>
    <lineage>
        <taxon>Eukaryota</taxon>
        <taxon>Metazoa</taxon>
        <taxon>Ecdysozoa</taxon>
        <taxon>Arthropoda</taxon>
        <taxon>Hexapoda</taxon>
        <taxon>Insecta</taxon>
        <taxon>Pterygota</taxon>
        <taxon>Neoptera</taxon>
        <taxon>Endopterygota</taxon>
        <taxon>Hymenoptera</taxon>
        <taxon>Apocrita</taxon>
        <taxon>Aculeata</taxon>
        <taxon>Formicoidea</taxon>
        <taxon>Formicidae</taxon>
        <taxon>Myrmicinae</taxon>
        <taxon>Trachymyrmex</taxon>
    </lineage>
</organism>
<sequence length="417" mass="45663">KCAKCFGDEGVGKVRSEYSDLPYLSKHLKKFHPGDTIIYKCSKCNYTPKGKYHTYRQVKAHFIKCHVSPAEDTAGQSTRGSLEDVHRKSPTTATVSKPRVTSVEIVRLPVKSTIKAGVQSAAKPVRAPSRPPQRTSPEAGDSRPPVTKEKCGEGAVKKLPANKEPPISTRTRRATSVPAEKSEDTARRERVSPHPPRHIENYISLLSSDEEGTQFQPGGVGRLTLKRKKATGPPSKTTSNEGVVTRSRRGGQWTVSVGRRAKRRLHHNNSPSNSESPPTAGPSRSPRIAPLCALIAASTNLHDKSLNVSKTDNNICQAFVVGALGSWDQGNEAVLRLLRVTAQYASMMRHLIVSDTIRCSRDIYVEHVSGTRQYLAPSRPSGDPLSTPPRAVRRRWLAEERSAQDAARRISNVASVA</sequence>
<dbReference type="STRING" id="471704.A0A151JBF7"/>
<keyword evidence="3" id="KW-1185">Reference proteome</keyword>
<evidence type="ECO:0000313" key="3">
    <source>
        <dbReference type="Proteomes" id="UP000078492"/>
    </source>
</evidence>
<accession>A0A151JBF7</accession>
<evidence type="ECO:0000313" key="2">
    <source>
        <dbReference type="EMBL" id="KYN22491.1"/>
    </source>
</evidence>
<feature type="region of interest" description="Disordered" evidence="1">
    <location>
        <begin position="72"/>
        <end position="96"/>
    </location>
</feature>
<feature type="compositionally biased region" description="Basic and acidic residues" evidence="1">
    <location>
        <begin position="180"/>
        <end position="200"/>
    </location>
</feature>
<evidence type="ECO:0000256" key="1">
    <source>
        <dbReference type="SAM" id="MobiDB-lite"/>
    </source>
</evidence>
<feature type="compositionally biased region" description="Low complexity" evidence="1">
    <location>
        <begin position="268"/>
        <end position="278"/>
    </location>
</feature>
<dbReference type="EMBL" id="KQ979128">
    <property type="protein sequence ID" value="KYN22491.1"/>
    <property type="molecule type" value="Genomic_DNA"/>
</dbReference>
<dbReference type="Proteomes" id="UP000078492">
    <property type="component" value="Unassembled WGS sequence"/>
</dbReference>
<feature type="region of interest" description="Disordered" evidence="1">
    <location>
        <begin position="116"/>
        <end position="286"/>
    </location>
</feature>
<feature type="compositionally biased region" description="Basic and acidic residues" evidence="1">
    <location>
        <begin position="146"/>
        <end position="156"/>
    </location>
</feature>
<protein>
    <submittedName>
        <fullName evidence="2">Uncharacterized protein</fullName>
    </submittedName>
</protein>
<gene>
    <name evidence="2" type="ORF">ALC57_05102</name>
</gene>
<proteinExistence type="predicted"/>
<feature type="non-terminal residue" evidence="2">
    <location>
        <position position="1"/>
    </location>
</feature>
<reference evidence="2 3" key="1">
    <citation type="submission" date="2015-09" db="EMBL/GenBank/DDBJ databases">
        <title>Trachymyrmex cornetzi WGS genome.</title>
        <authorList>
            <person name="Nygaard S."/>
            <person name="Hu H."/>
            <person name="Boomsma J."/>
            <person name="Zhang G."/>
        </authorList>
    </citation>
    <scope>NUCLEOTIDE SEQUENCE [LARGE SCALE GENOMIC DNA]</scope>
    <source>
        <strain evidence="2">Tcor2-1</strain>
        <tissue evidence="2">Whole body</tissue>
    </source>
</reference>
<dbReference type="AlphaFoldDB" id="A0A151JBF7"/>
<name>A0A151JBF7_9HYME</name>